<accession>A0AAP2RBY6</accession>
<dbReference type="AlphaFoldDB" id="A0AAP2RBY6"/>
<evidence type="ECO:0000313" key="2">
    <source>
        <dbReference type="Proteomes" id="UP001320159"/>
    </source>
</evidence>
<name>A0AAP2RBY6_9EURY</name>
<proteinExistence type="predicted"/>
<dbReference type="Proteomes" id="UP001320159">
    <property type="component" value="Unassembled WGS sequence"/>
</dbReference>
<dbReference type="RefSeq" id="WP_230739320.1">
    <property type="nucleotide sequence ID" value="NZ_PGCK01000001.1"/>
</dbReference>
<evidence type="ECO:0000313" key="1">
    <source>
        <dbReference type="EMBL" id="MCD1293477.1"/>
    </source>
</evidence>
<protein>
    <submittedName>
        <fullName evidence="1">Uncharacterized protein</fullName>
    </submittedName>
</protein>
<keyword evidence="2" id="KW-1185">Reference proteome</keyword>
<reference evidence="1 2" key="1">
    <citation type="submission" date="2017-11" db="EMBL/GenBank/DDBJ databases">
        <title>Isolation and Characterization of Family Methanocellaceae Species from Potential Methane Hydrate Area Offshore Southwestern Taiwan.</title>
        <authorList>
            <person name="Zhang W.-L."/>
            <person name="Chen W.-C."/>
            <person name="Lai M.-C."/>
            <person name="Chen S.-C."/>
        </authorList>
    </citation>
    <scope>NUCLEOTIDE SEQUENCE [LARGE SCALE GENOMIC DNA]</scope>
    <source>
        <strain evidence="1 2">CWC-04</strain>
    </source>
</reference>
<sequence length="90" mass="10678">MTSIRIWLDIDTFKLYVKLNDRMDNRSFHEKFLQPIKALGFKFDPSHVAHMMELKSPQELNFLIRQLESNFKVSSLEKNEIMYTLGLKDG</sequence>
<dbReference type="EMBL" id="PGCK01000001">
    <property type="protein sequence ID" value="MCD1293477.1"/>
    <property type="molecule type" value="Genomic_DNA"/>
</dbReference>
<comment type="caution">
    <text evidence="1">The sequence shown here is derived from an EMBL/GenBank/DDBJ whole genome shotgun (WGS) entry which is preliminary data.</text>
</comment>
<organism evidence="1 2">
    <name type="scientific">Methanooceanicella nereidis</name>
    <dbReference type="NCBI Taxonomy" id="2052831"/>
    <lineage>
        <taxon>Archaea</taxon>
        <taxon>Methanobacteriati</taxon>
        <taxon>Methanobacteriota</taxon>
        <taxon>Stenosarchaea group</taxon>
        <taxon>Methanomicrobia</taxon>
        <taxon>Methanocellales</taxon>
        <taxon>Methanocellaceae</taxon>
        <taxon>Methanooceanicella</taxon>
    </lineage>
</organism>
<gene>
    <name evidence="1" type="ORF">CUJ83_00505</name>
</gene>